<evidence type="ECO:0000259" key="5">
    <source>
        <dbReference type="SMART" id="SM00382"/>
    </source>
</evidence>
<dbReference type="SUPFAM" id="SSF52540">
    <property type="entry name" value="P-loop containing nucleoside triphosphate hydrolases"/>
    <property type="match status" value="1"/>
</dbReference>
<evidence type="ECO:0000256" key="2">
    <source>
        <dbReference type="ARBA" id="ARBA00023242"/>
    </source>
</evidence>
<dbReference type="GO" id="GO:0005634">
    <property type="term" value="C:nucleus"/>
    <property type="evidence" value="ECO:0007669"/>
    <property type="project" value="UniProtKB-SubCell"/>
</dbReference>
<dbReference type="InterPro" id="IPR053016">
    <property type="entry name" value="CTF18-RFC_complex"/>
</dbReference>
<feature type="compositionally biased region" description="Basic and acidic residues" evidence="4">
    <location>
        <begin position="164"/>
        <end position="178"/>
    </location>
</feature>
<dbReference type="GO" id="GO:0016887">
    <property type="term" value="F:ATP hydrolysis activity"/>
    <property type="evidence" value="ECO:0007669"/>
    <property type="project" value="InterPro"/>
</dbReference>
<dbReference type="CDD" id="cd00009">
    <property type="entry name" value="AAA"/>
    <property type="match status" value="1"/>
</dbReference>
<evidence type="ECO:0000313" key="6">
    <source>
        <dbReference type="EMBL" id="RVW57720.1"/>
    </source>
</evidence>
<dbReference type="AlphaFoldDB" id="A0A438FDA9"/>
<evidence type="ECO:0000256" key="4">
    <source>
        <dbReference type="SAM" id="MobiDB-lite"/>
    </source>
</evidence>
<evidence type="ECO:0000256" key="1">
    <source>
        <dbReference type="ARBA" id="ARBA00004123"/>
    </source>
</evidence>
<evidence type="ECO:0000313" key="7">
    <source>
        <dbReference type="Proteomes" id="UP000288805"/>
    </source>
</evidence>
<dbReference type="PANTHER" id="PTHR46765">
    <property type="entry name" value="P-LOOP CONTAINING NUCLEOSIDE TRIPHOSPHATE HYDROLASES SUPERFAMILY PROTEIN"/>
    <property type="match status" value="1"/>
</dbReference>
<dbReference type="GO" id="GO:0005524">
    <property type="term" value="F:ATP binding"/>
    <property type="evidence" value="ECO:0007669"/>
    <property type="project" value="InterPro"/>
</dbReference>
<dbReference type="InterPro" id="IPR003593">
    <property type="entry name" value="AAA+_ATPase"/>
</dbReference>
<name>A0A438FDA9_VITVI</name>
<dbReference type="SMART" id="SM00382">
    <property type="entry name" value="AAA"/>
    <property type="match status" value="1"/>
</dbReference>
<gene>
    <name evidence="6" type="primary">chtf18_2</name>
    <name evidence="6" type="ORF">CK203_111687</name>
</gene>
<evidence type="ECO:0000256" key="3">
    <source>
        <dbReference type="ARBA" id="ARBA00043975"/>
    </source>
</evidence>
<proteinExistence type="inferred from homology"/>
<dbReference type="Pfam" id="PF00004">
    <property type="entry name" value="AAA"/>
    <property type="match status" value="1"/>
</dbReference>
<reference evidence="6 7" key="1">
    <citation type="journal article" date="2018" name="PLoS Genet.">
        <title>Population sequencing reveals clonal diversity and ancestral inbreeding in the grapevine cultivar Chardonnay.</title>
        <authorList>
            <person name="Roach M.J."/>
            <person name="Johnson D.L."/>
            <person name="Bohlmann J."/>
            <person name="van Vuuren H.J."/>
            <person name="Jones S.J."/>
            <person name="Pretorius I.S."/>
            <person name="Schmidt S.A."/>
            <person name="Borneman A.R."/>
        </authorList>
    </citation>
    <scope>NUCLEOTIDE SEQUENCE [LARGE SCALE GENOMIC DNA]</scope>
    <source>
        <strain evidence="7">cv. Chardonnay</strain>
        <tissue evidence="6">Leaf</tissue>
    </source>
</reference>
<dbReference type="InterPro" id="IPR003959">
    <property type="entry name" value="ATPase_AAA_core"/>
</dbReference>
<accession>A0A438FDA9</accession>
<comment type="subcellular location">
    <subcellularLocation>
        <location evidence="1">Nucleus</location>
    </subcellularLocation>
</comment>
<comment type="similarity">
    <text evidence="3">Belongs to the activator 1 small subunits family. CTF18 subfamily.</text>
</comment>
<feature type="domain" description="AAA+ ATPase" evidence="5">
    <location>
        <begin position="54"/>
        <end position="216"/>
    </location>
</feature>
<keyword evidence="2" id="KW-0539">Nucleus</keyword>
<sequence length="217" mass="23131">MAAPTNDRATNRYIHREVGEKPVKYKVRKSINMDGGVAKMRRRQNGCRVRCSCLLADPLLCGPLGLGKTTLAHVAAKHCGYRVVEINASDARSSSTIEAKILDVVQMNSVMVIDEIDGALGDGKGAVEVILKMEPSMAKPLGLSIGTQTSGAPGADSPAIINTRKADNRKGNVAKVDESGQISSKKGHKTASLSRPVICICNDLYAPALRPLRQVAK</sequence>
<feature type="region of interest" description="Disordered" evidence="4">
    <location>
        <begin position="148"/>
        <end position="188"/>
    </location>
</feature>
<dbReference type="EMBL" id="QGNW01001033">
    <property type="protein sequence ID" value="RVW57720.1"/>
    <property type="molecule type" value="Genomic_DNA"/>
</dbReference>
<comment type="caution">
    <text evidence="6">The sequence shown here is derived from an EMBL/GenBank/DDBJ whole genome shotgun (WGS) entry which is preliminary data.</text>
</comment>
<dbReference type="PANTHER" id="PTHR46765:SF1">
    <property type="entry name" value="P-LOOP CONTAINING NUCLEOSIDE TRIPHOSPHATE HYDROLASES SUPERFAMILY PROTEIN"/>
    <property type="match status" value="1"/>
</dbReference>
<protein>
    <submittedName>
        <fullName evidence="6">Chromosome transmission fidelity protein 18-like</fullName>
    </submittedName>
</protein>
<dbReference type="Proteomes" id="UP000288805">
    <property type="component" value="Unassembled WGS sequence"/>
</dbReference>
<dbReference type="Gene3D" id="3.40.50.300">
    <property type="entry name" value="P-loop containing nucleotide triphosphate hydrolases"/>
    <property type="match status" value="1"/>
</dbReference>
<organism evidence="6 7">
    <name type="scientific">Vitis vinifera</name>
    <name type="common">Grape</name>
    <dbReference type="NCBI Taxonomy" id="29760"/>
    <lineage>
        <taxon>Eukaryota</taxon>
        <taxon>Viridiplantae</taxon>
        <taxon>Streptophyta</taxon>
        <taxon>Embryophyta</taxon>
        <taxon>Tracheophyta</taxon>
        <taxon>Spermatophyta</taxon>
        <taxon>Magnoliopsida</taxon>
        <taxon>eudicotyledons</taxon>
        <taxon>Gunneridae</taxon>
        <taxon>Pentapetalae</taxon>
        <taxon>rosids</taxon>
        <taxon>Vitales</taxon>
        <taxon>Vitaceae</taxon>
        <taxon>Viteae</taxon>
        <taxon>Vitis</taxon>
    </lineage>
</organism>
<dbReference type="InterPro" id="IPR027417">
    <property type="entry name" value="P-loop_NTPase"/>
</dbReference>